<dbReference type="SUPFAM" id="SSF53448">
    <property type="entry name" value="Nucleotide-diphospho-sugar transferases"/>
    <property type="match status" value="1"/>
</dbReference>
<keyword evidence="3 5" id="KW-0808">Transferase</keyword>
<gene>
    <name evidence="5" type="ORF">ABS642_11555</name>
</gene>
<dbReference type="EC" id="2.4.-.-" evidence="5"/>
<reference evidence="5" key="1">
    <citation type="submission" date="2024-06" db="EMBL/GenBank/DDBJ databases">
        <title>Draft genome sequence of Microbacterium sp. strain A8/3-1, isolated from Oxytropis tragacanthoides Fisch. ex DC. Root nodules in the Altai region of Russia.</title>
        <authorList>
            <person name="Sazanova A."/>
            <person name="Guro P."/>
            <person name="Kuznetsova I."/>
            <person name="Belimov A."/>
            <person name="Safronova V."/>
        </authorList>
    </citation>
    <scope>NUCLEOTIDE SEQUENCE</scope>
    <source>
        <strain evidence="5">A8/3-1</strain>
    </source>
</reference>
<protein>
    <submittedName>
        <fullName evidence="5">Glycosyltransferase family A protein</fullName>
        <ecNumber evidence="5">2.4.-.-</ecNumber>
    </submittedName>
</protein>
<dbReference type="RefSeq" id="WP_282214722.1">
    <property type="nucleotide sequence ID" value="NZ_CP158357.1"/>
</dbReference>
<organism evidence="5">
    <name type="scientific">Microbacterium sp. A8/3-1</name>
    <dbReference type="NCBI Taxonomy" id="3160749"/>
    <lineage>
        <taxon>Bacteria</taxon>
        <taxon>Bacillati</taxon>
        <taxon>Actinomycetota</taxon>
        <taxon>Actinomycetes</taxon>
        <taxon>Micrococcales</taxon>
        <taxon>Microbacteriaceae</taxon>
        <taxon>Microbacterium</taxon>
    </lineage>
</organism>
<dbReference type="EMBL" id="CP158357">
    <property type="protein sequence ID" value="XBX76550.1"/>
    <property type="molecule type" value="Genomic_DNA"/>
</dbReference>
<dbReference type="CDD" id="cd00761">
    <property type="entry name" value="Glyco_tranf_GTA_type"/>
    <property type="match status" value="1"/>
</dbReference>
<evidence type="ECO:0000256" key="2">
    <source>
        <dbReference type="ARBA" id="ARBA00022676"/>
    </source>
</evidence>
<feature type="domain" description="Glycosyltransferase 2-like" evidence="4">
    <location>
        <begin position="5"/>
        <end position="128"/>
    </location>
</feature>
<evidence type="ECO:0000313" key="5">
    <source>
        <dbReference type="EMBL" id="XBX76550.1"/>
    </source>
</evidence>
<evidence type="ECO:0000256" key="3">
    <source>
        <dbReference type="ARBA" id="ARBA00022679"/>
    </source>
</evidence>
<dbReference type="GO" id="GO:0016757">
    <property type="term" value="F:glycosyltransferase activity"/>
    <property type="evidence" value="ECO:0007669"/>
    <property type="project" value="UniProtKB-KW"/>
</dbReference>
<accession>A0AAU7VQQ1</accession>
<dbReference type="PANTHER" id="PTHR43685:SF5">
    <property type="entry name" value="GLYCOSYLTRANSFERASE EPSE-RELATED"/>
    <property type="match status" value="1"/>
</dbReference>
<evidence type="ECO:0000256" key="1">
    <source>
        <dbReference type="ARBA" id="ARBA00006739"/>
    </source>
</evidence>
<dbReference type="InterPro" id="IPR001173">
    <property type="entry name" value="Glyco_trans_2-like"/>
</dbReference>
<dbReference type="InterPro" id="IPR029044">
    <property type="entry name" value="Nucleotide-diphossugar_trans"/>
</dbReference>
<dbReference type="PANTHER" id="PTHR43685">
    <property type="entry name" value="GLYCOSYLTRANSFERASE"/>
    <property type="match status" value="1"/>
</dbReference>
<dbReference type="InterPro" id="IPR050834">
    <property type="entry name" value="Glycosyltransf_2"/>
</dbReference>
<dbReference type="AlphaFoldDB" id="A0AAU7VQQ1"/>
<dbReference type="Pfam" id="PF00535">
    <property type="entry name" value="Glycos_transf_2"/>
    <property type="match status" value="1"/>
</dbReference>
<proteinExistence type="inferred from homology"/>
<name>A0AAU7VQQ1_9MICO</name>
<dbReference type="Gene3D" id="3.90.550.10">
    <property type="entry name" value="Spore Coat Polysaccharide Biosynthesis Protein SpsA, Chain A"/>
    <property type="match status" value="1"/>
</dbReference>
<sequence>MPRLSVIVPAYNAAGTIASALRSTARALPRDAEIVVLDDGSTDGTAEAARKTGDARIRVLSRPNRGVAATLTDLLDATDSEVVARMDADDLVLPGRFRRQLRALDDGADAVFTTVVTWGSGLPGVPRPTGIDAEDFGLHLLLTNPVAHSTLVARRSAVVDAGGYRRLPTEDYDLWLRMAERGARIRRLALPGLAYRVHPGQVTASEKWRRSSWENAEIAESYSTLAERLLGAPATRITSLSIDESLSAKEKLAEVDRFSALFRRALDGHRPSAQRALRRKLAERRAWLAARVKDATVATR</sequence>
<evidence type="ECO:0000259" key="4">
    <source>
        <dbReference type="Pfam" id="PF00535"/>
    </source>
</evidence>
<keyword evidence="2 5" id="KW-0328">Glycosyltransferase</keyword>
<comment type="similarity">
    <text evidence="1">Belongs to the glycosyltransferase 2 family.</text>
</comment>